<dbReference type="EMBL" id="CP065666">
    <property type="protein sequence ID" value="QPS03097.1"/>
    <property type="molecule type" value="Genomic_DNA"/>
</dbReference>
<dbReference type="PANTHER" id="PTHR35093">
    <property type="entry name" value="OUTER MEMBRANE PROTEIN NMB0088-RELATED"/>
    <property type="match status" value="1"/>
</dbReference>
<dbReference type="EMBL" id="UFRV01000006">
    <property type="protein sequence ID" value="SUT90246.1"/>
    <property type="molecule type" value="Genomic_DNA"/>
</dbReference>
<reference evidence="9 12" key="2">
    <citation type="submission" date="2020-12" db="EMBL/GenBank/DDBJ databases">
        <title>FDA dAtabase for Regulatory Grade micrObial Sequences (FDA-ARGOS): Supporting development and validation of Infectious Disease Dx tests.</title>
        <authorList>
            <person name="Sproer C."/>
            <person name="Gronow S."/>
            <person name="Severitt S."/>
            <person name="Schroder I."/>
            <person name="Tallon L."/>
            <person name="Sadzewicz L."/>
            <person name="Zhao X."/>
            <person name="Boylan J."/>
            <person name="Ott S."/>
            <person name="Bowen H."/>
            <person name="Vavikolanu K."/>
            <person name="Mehta A."/>
            <person name="Aluvathingal J."/>
            <person name="Nadendla S."/>
            <person name="Lowell S."/>
            <person name="Myers T."/>
            <person name="Yan Y."/>
            <person name="Sichtig H."/>
        </authorList>
    </citation>
    <scope>NUCLEOTIDE SEQUENCE [LARGE SCALE GENOMIC DNA]</scope>
    <source>
        <strain evidence="9 12">FDAARGOS_910</strain>
    </source>
</reference>
<name>A0A380TQ82_ACIJO</name>
<organism evidence="10 11">
    <name type="scientific">Acinetobacter johnsonii</name>
    <dbReference type="NCBI Taxonomy" id="40214"/>
    <lineage>
        <taxon>Bacteria</taxon>
        <taxon>Pseudomonadati</taxon>
        <taxon>Pseudomonadota</taxon>
        <taxon>Gammaproteobacteria</taxon>
        <taxon>Moraxellales</taxon>
        <taxon>Moraxellaceae</taxon>
        <taxon>Acinetobacter</taxon>
    </lineage>
</organism>
<evidence type="ECO:0000313" key="11">
    <source>
        <dbReference type="Proteomes" id="UP000254227"/>
    </source>
</evidence>
<dbReference type="Proteomes" id="UP000595107">
    <property type="component" value="Chromosome"/>
</dbReference>
<dbReference type="Proteomes" id="UP000254227">
    <property type="component" value="Unassembled WGS sequence"/>
</dbReference>
<protein>
    <submittedName>
        <fullName evidence="10">Long-chain fatty acid transport protein</fullName>
    </submittedName>
    <submittedName>
        <fullName evidence="9">Outer membrane protein transport protein</fullName>
    </submittedName>
</protein>
<evidence type="ECO:0000256" key="4">
    <source>
        <dbReference type="ARBA" id="ARBA00022692"/>
    </source>
</evidence>
<keyword evidence="3" id="KW-1134">Transmembrane beta strand</keyword>
<dbReference type="SUPFAM" id="SSF56935">
    <property type="entry name" value="Porins"/>
    <property type="match status" value="1"/>
</dbReference>
<dbReference type="GO" id="GO:0009279">
    <property type="term" value="C:cell outer membrane"/>
    <property type="evidence" value="ECO:0007669"/>
    <property type="project" value="UniProtKB-SubCell"/>
</dbReference>
<evidence type="ECO:0000313" key="10">
    <source>
        <dbReference type="EMBL" id="SUT90246.1"/>
    </source>
</evidence>
<sequence>MKLKTLTTAMILATVPLTGAFAAALDRSGQSISAFLQPGNYFEAGISVLDPDVSGQEAGTSATNRQIGDMAGDYYFPSAALKLQPTKNFSFGILYDQPFGADVAYSGTNVFVSDATNTILPPESLAVIRQNTINTTFNNLSAQQRVGAALTARGVDLTTTAGQQAFQQTLTQYNTIAQVKAAIDAGVLAGVESAVDAGLADVNGLLGTGNTKVEVDTQNLSFILGYQPTENWNIYGGAVYQTIKGSVSLRGQAYSLYNGYDASIPEDSAVGWLAGFAYQIPEIALKASLTYRSEVDHKVNVTESLSTLSALALLPNGAEAAAAIAAASGETTITTPQSVNLDFQTGIMANTVAFANVRWVDWSNFSIRPYKFGLVSEAVGPLVSRPNGFNLVEYSDDQWSVTTGVGRKLNDQWAGNVSVGWDSGAGNPVSTLGPTEGYWNVGLGVQYSPTPATFIAGGVKYFWLGDAKAQTGAQSGGSDYVAEFEDNNALAYGLKIGYKF</sequence>
<proteinExistence type="inferred from homology"/>
<feature type="chain" id="PRO_5036072145" evidence="8">
    <location>
        <begin position="23"/>
        <end position="500"/>
    </location>
</feature>
<keyword evidence="6" id="KW-0472">Membrane</keyword>
<dbReference type="PANTHER" id="PTHR35093:SF8">
    <property type="entry name" value="OUTER MEMBRANE PROTEIN NMB0088-RELATED"/>
    <property type="match status" value="1"/>
</dbReference>
<dbReference type="AlphaFoldDB" id="A0A380TQ82"/>
<gene>
    <name evidence="9" type="ORF">I6G67_12815</name>
    <name evidence="10" type="ORF">NCTC10308_00154</name>
</gene>
<comment type="similarity">
    <text evidence="2">Belongs to the OmpP1/FadL family.</text>
</comment>
<dbReference type="Gene3D" id="2.40.160.60">
    <property type="entry name" value="Outer membrane protein transport protein (OMPP1/FadL/TodX)"/>
    <property type="match status" value="1"/>
</dbReference>
<evidence type="ECO:0000256" key="1">
    <source>
        <dbReference type="ARBA" id="ARBA00004571"/>
    </source>
</evidence>
<evidence type="ECO:0000256" key="2">
    <source>
        <dbReference type="ARBA" id="ARBA00008163"/>
    </source>
</evidence>
<keyword evidence="7" id="KW-0998">Cell outer membrane</keyword>
<dbReference type="RefSeq" id="WP_004694648.1">
    <property type="nucleotide sequence ID" value="NZ_BBTB01000055.1"/>
</dbReference>
<evidence type="ECO:0000256" key="3">
    <source>
        <dbReference type="ARBA" id="ARBA00022452"/>
    </source>
</evidence>
<evidence type="ECO:0000256" key="7">
    <source>
        <dbReference type="ARBA" id="ARBA00023237"/>
    </source>
</evidence>
<evidence type="ECO:0000256" key="5">
    <source>
        <dbReference type="ARBA" id="ARBA00022729"/>
    </source>
</evidence>
<keyword evidence="4" id="KW-0812">Transmembrane</keyword>
<feature type="signal peptide" evidence="8">
    <location>
        <begin position="1"/>
        <end position="22"/>
    </location>
</feature>
<dbReference type="GO" id="GO:0015483">
    <property type="term" value="F:long-chain fatty acid transporting porin activity"/>
    <property type="evidence" value="ECO:0007669"/>
    <property type="project" value="TreeGrafter"/>
</dbReference>
<evidence type="ECO:0000313" key="12">
    <source>
        <dbReference type="Proteomes" id="UP000595107"/>
    </source>
</evidence>
<dbReference type="InterPro" id="IPR005017">
    <property type="entry name" value="OMPP1/FadL/TodX"/>
</dbReference>
<evidence type="ECO:0000256" key="6">
    <source>
        <dbReference type="ARBA" id="ARBA00023136"/>
    </source>
</evidence>
<evidence type="ECO:0000256" key="8">
    <source>
        <dbReference type="SAM" id="SignalP"/>
    </source>
</evidence>
<accession>A0A380TQ82</accession>
<evidence type="ECO:0000313" key="9">
    <source>
        <dbReference type="EMBL" id="QPS03097.1"/>
    </source>
</evidence>
<comment type="subcellular location">
    <subcellularLocation>
        <location evidence="1">Cell outer membrane</location>
        <topology evidence="1">Multi-pass membrane protein</topology>
    </subcellularLocation>
</comment>
<keyword evidence="5 8" id="KW-0732">Signal</keyword>
<dbReference type="Pfam" id="PF03349">
    <property type="entry name" value="Toluene_X"/>
    <property type="match status" value="1"/>
</dbReference>
<reference evidence="10 11" key="1">
    <citation type="submission" date="2018-06" db="EMBL/GenBank/DDBJ databases">
        <authorList>
            <consortium name="Pathogen Informatics"/>
            <person name="Doyle S."/>
        </authorList>
    </citation>
    <scope>NUCLEOTIDE SEQUENCE [LARGE SCALE GENOMIC DNA]</scope>
    <source>
        <strain evidence="10 11">NCTC10308</strain>
    </source>
</reference>